<evidence type="ECO:0000313" key="2">
    <source>
        <dbReference type="Proteomes" id="UP000289738"/>
    </source>
</evidence>
<evidence type="ECO:0000313" key="1">
    <source>
        <dbReference type="EMBL" id="RYR45564.1"/>
    </source>
</evidence>
<reference evidence="1 2" key="1">
    <citation type="submission" date="2019-01" db="EMBL/GenBank/DDBJ databases">
        <title>Sequencing of cultivated peanut Arachis hypogaea provides insights into genome evolution and oil improvement.</title>
        <authorList>
            <person name="Chen X."/>
        </authorList>
    </citation>
    <scope>NUCLEOTIDE SEQUENCE [LARGE SCALE GENOMIC DNA]</scope>
    <source>
        <strain evidence="2">cv. Fuhuasheng</strain>
        <tissue evidence="1">Leaves</tissue>
    </source>
</reference>
<proteinExistence type="predicted"/>
<name>A0A445C3T0_ARAHY</name>
<keyword evidence="2" id="KW-1185">Reference proteome</keyword>
<sequence length="102" mass="11507">MDRTGLIVLDSLRHAYDELQLLEVSKLMQSCVLEKREEAAASFQKHILALQNNKNEDDPLVAAAEGEGFVGTGTEPNTFAPIEFVVFNTDELVLQFQFQFQF</sequence>
<gene>
    <name evidence="1" type="ORF">Ahy_A07g031398</name>
</gene>
<dbReference type="Proteomes" id="UP000289738">
    <property type="component" value="Chromosome A07"/>
</dbReference>
<dbReference type="AlphaFoldDB" id="A0A445C3T0"/>
<dbReference type="EMBL" id="SDMP01000007">
    <property type="protein sequence ID" value="RYR45564.1"/>
    <property type="molecule type" value="Genomic_DNA"/>
</dbReference>
<organism evidence="1 2">
    <name type="scientific">Arachis hypogaea</name>
    <name type="common">Peanut</name>
    <dbReference type="NCBI Taxonomy" id="3818"/>
    <lineage>
        <taxon>Eukaryota</taxon>
        <taxon>Viridiplantae</taxon>
        <taxon>Streptophyta</taxon>
        <taxon>Embryophyta</taxon>
        <taxon>Tracheophyta</taxon>
        <taxon>Spermatophyta</taxon>
        <taxon>Magnoliopsida</taxon>
        <taxon>eudicotyledons</taxon>
        <taxon>Gunneridae</taxon>
        <taxon>Pentapetalae</taxon>
        <taxon>rosids</taxon>
        <taxon>fabids</taxon>
        <taxon>Fabales</taxon>
        <taxon>Fabaceae</taxon>
        <taxon>Papilionoideae</taxon>
        <taxon>50 kb inversion clade</taxon>
        <taxon>dalbergioids sensu lato</taxon>
        <taxon>Dalbergieae</taxon>
        <taxon>Pterocarpus clade</taxon>
        <taxon>Arachis</taxon>
    </lineage>
</organism>
<accession>A0A445C3T0</accession>
<comment type="caution">
    <text evidence="1">The sequence shown here is derived from an EMBL/GenBank/DDBJ whole genome shotgun (WGS) entry which is preliminary data.</text>
</comment>
<protein>
    <submittedName>
        <fullName evidence="1">Uncharacterized protein</fullName>
    </submittedName>
</protein>